<organism evidence="1 2">
    <name type="scientific">Thioalbus denitrificans</name>
    <dbReference type="NCBI Taxonomy" id="547122"/>
    <lineage>
        <taxon>Bacteria</taxon>
        <taxon>Pseudomonadati</taxon>
        <taxon>Pseudomonadota</taxon>
        <taxon>Gammaproteobacteria</taxon>
        <taxon>Chromatiales</taxon>
        <taxon>Ectothiorhodospiraceae</taxon>
        <taxon>Thioalbus</taxon>
    </lineage>
</organism>
<dbReference type="OrthoDB" id="34339at2"/>
<dbReference type="PANTHER" id="PTHR35336">
    <property type="entry name" value="ADENOSYLCOBINAMIDE AMIDOHYDROLASE"/>
    <property type="match status" value="1"/>
</dbReference>
<comment type="caution">
    <text evidence="1">The sequence shown here is derived from an EMBL/GenBank/DDBJ whole genome shotgun (WGS) entry which is preliminary data.</text>
</comment>
<dbReference type="GO" id="GO:0016787">
    <property type="term" value="F:hydrolase activity"/>
    <property type="evidence" value="ECO:0007669"/>
    <property type="project" value="UniProtKB-KW"/>
</dbReference>
<reference evidence="1 2" key="1">
    <citation type="submission" date="2018-07" db="EMBL/GenBank/DDBJ databases">
        <title>Genomic Encyclopedia of Type Strains, Phase IV (KMG-IV): sequencing the most valuable type-strain genomes for metagenomic binning, comparative biology and taxonomic classification.</title>
        <authorList>
            <person name="Goeker M."/>
        </authorList>
    </citation>
    <scope>NUCLEOTIDE SEQUENCE [LARGE SCALE GENOMIC DNA]</scope>
    <source>
        <strain evidence="1 2">DSM 26407</strain>
    </source>
</reference>
<keyword evidence="2" id="KW-1185">Reference proteome</keyword>
<dbReference type="Pfam" id="PF01955">
    <property type="entry name" value="CbiZ"/>
    <property type="match status" value="1"/>
</dbReference>
<evidence type="ECO:0000313" key="1">
    <source>
        <dbReference type="EMBL" id="RCX22016.1"/>
    </source>
</evidence>
<dbReference type="Proteomes" id="UP000252707">
    <property type="component" value="Unassembled WGS sequence"/>
</dbReference>
<sequence length="238" mass="24204">MPRHPQPRPPAGAPADDHRLELTRDHAVVRFSTPRPVLSSAIHNGGLVEAAGALILRVAANHDGAAAGHEPPRATLARRARALGLAPATVGMMTSASLDSLRYVALREGGVRVAALVTAGVSNARRAGDRAEWRTFDPPPPAGGTINTLVLTDARLGTAALAEALMVATEAKAAALQGLGVFSPVSGGTATGTGTDATAVAGGHGPAVAEWCGKHTLLGEMIARAVIDALTDSLRGWV</sequence>
<dbReference type="InterPro" id="IPR052209">
    <property type="entry name" value="CbiZ"/>
</dbReference>
<protein>
    <submittedName>
        <fullName evidence="1">Adenosylcobinamide amidohydrolase</fullName>
    </submittedName>
</protein>
<evidence type="ECO:0000313" key="2">
    <source>
        <dbReference type="Proteomes" id="UP000252707"/>
    </source>
</evidence>
<dbReference type="RefSeq" id="WP_114281362.1">
    <property type="nucleotide sequence ID" value="NZ_QPJY01000019.1"/>
</dbReference>
<keyword evidence="1" id="KW-0378">Hydrolase</keyword>
<accession>A0A369BN39</accession>
<dbReference type="InterPro" id="IPR002808">
    <property type="entry name" value="AdoCbi_amidolase"/>
</dbReference>
<dbReference type="EMBL" id="QPJY01000019">
    <property type="protein sequence ID" value="RCX22016.1"/>
    <property type="molecule type" value="Genomic_DNA"/>
</dbReference>
<proteinExistence type="predicted"/>
<name>A0A369BN39_9GAMM</name>
<dbReference type="PANTHER" id="PTHR35336:SF5">
    <property type="entry name" value="ADENOSYLCOBINAMIDE AMIDOHYDROLASE"/>
    <property type="match status" value="1"/>
</dbReference>
<gene>
    <name evidence="1" type="ORF">DFQ59_11933</name>
</gene>
<dbReference type="AlphaFoldDB" id="A0A369BN39"/>